<dbReference type="SUPFAM" id="SSF50341">
    <property type="entry name" value="CheW-like"/>
    <property type="match status" value="1"/>
</dbReference>
<comment type="caution">
    <text evidence="2">The sequence shown here is derived from an EMBL/GenBank/DDBJ whole genome shotgun (WGS) entry which is preliminary data.</text>
</comment>
<reference evidence="2 3" key="1">
    <citation type="submission" date="2024-07" db="EMBL/GenBank/DDBJ databases">
        <authorList>
            <person name="Ren Q."/>
        </authorList>
    </citation>
    <scope>NUCLEOTIDE SEQUENCE [LARGE SCALE GENOMIC DNA]</scope>
    <source>
        <strain evidence="2 3">REN37</strain>
    </source>
</reference>
<dbReference type="PANTHER" id="PTHR22617:SF43">
    <property type="entry name" value="PROTEIN PILI"/>
    <property type="match status" value="1"/>
</dbReference>
<sequence>MNAASAAYATLADFHARSRHLAVQLPIEQQRTEQWSGIGVVLGGVRLVAPLDQVAEILNQPPYTRVPGVLNWLKGVANVRGRLMTVMDLPGFLDLPSTVPERRRRLLVVDEGDLYTGMAVDEVLGMQHFPPSAWRDTPPPVSGPLAPYIDGAYERDGQWWPVLSLHRLVDDPRFLDVARSH</sequence>
<dbReference type="Pfam" id="PF01584">
    <property type="entry name" value="CheW"/>
    <property type="match status" value="1"/>
</dbReference>
<feature type="domain" description="CheW-like" evidence="1">
    <location>
        <begin position="34"/>
        <end position="174"/>
    </location>
</feature>
<gene>
    <name evidence="2" type="ORF">AB5I84_01040</name>
</gene>
<dbReference type="InterPro" id="IPR002545">
    <property type="entry name" value="CheW-lke_dom"/>
</dbReference>
<proteinExistence type="predicted"/>
<keyword evidence="3" id="KW-1185">Reference proteome</keyword>
<dbReference type="Gene3D" id="2.40.50.180">
    <property type="entry name" value="CheA-289, Domain 4"/>
    <property type="match status" value="1"/>
</dbReference>
<dbReference type="PANTHER" id="PTHR22617">
    <property type="entry name" value="CHEMOTAXIS SENSOR HISTIDINE KINASE-RELATED"/>
    <property type="match status" value="1"/>
</dbReference>
<organism evidence="2 3">
    <name type="scientific">Isoalcanivorax beigongshangi</name>
    <dbReference type="NCBI Taxonomy" id="3238810"/>
    <lineage>
        <taxon>Bacteria</taxon>
        <taxon>Pseudomonadati</taxon>
        <taxon>Pseudomonadota</taxon>
        <taxon>Gammaproteobacteria</taxon>
        <taxon>Oceanospirillales</taxon>
        <taxon>Alcanivoracaceae</taxon>
        <taxon>Isoalcanivorax</taxon>
    </lineage>
</organism>
<dbReference type="RefSeq" id="WP_369453973.1">
    <property type="nucleotide sequence ID" value="NZ_JBGCUO010000001.1"/>
</dbReference>
<dbReference type="EMBL" id="JBGCUO010000001">
    <property type="protein sequence ID" value="MEY1660730.1"/>
    <property type="molecule type" value="Genomic_DNA"/>
</dbReference>
<protein>
    <submittedName>
        <fullName evidence="2">Chemotaxis protein CheW</fullName>
    </submittedName>
</protein>
<dbReference type="Gene3D" id="2.30.30.40">
    <property type="entry name" value="SH3 Domains"/>
    <property type="match status" value="1"/>
</dbReference>
<name>A0ABV4ADL1_9GAMM</name>
<dbReference type="InterPro" id="IPR039315">
    <property type="entry name" value="CheW"/>
</dbReference>
<evidence type="ECO:0000313" key="3">
    <source>
        <dbReference type="Proteomes" id="UP001562065"/>
    </source>
</evidence>
<dbReference type="Proteomes" id="UP001562065">
    <property type="component" value="Unassembled WGS sequence"/>
</dbReference>
<dbReference type="PROSITE" id="PS50851">
    <property type="entry name" value="CHEW"/>
    <property type="match status" value="1"/>
</dbReference>
<evidence type="ECO:0000259" key="1">
    <source>
        <dbReference type="PROSITE" id="PS50851"/>
    </source>
</evidence>
<accession>A0ABV4ADL1</accession>
<evidence type="ECO:0000313" key="2">
    <source>
        <dbReference type="EMBL" id="MEY1660730.1"/>
    </source>
</evidence>
<dbReference type="SMART" id="SM00260">
    <property type="entry name" value="CheW"/>
    <property type="match status" value="1"/>
</dbReference>
<dbReference type="InterPro" id="IPR036061">
    <property type="entry name" value="CheW-like_dom_sf"/>
</dbReference>